<evidence type="ECO:0000313" key="2">
    <source>
        <dbReference type="Proteomes" id="UP000013065"/>
    </source>
</evidence>
<dbReference type="Proteomes" id="UP000013065">
    <property type="component" value="Unassembled WGS sequence"/>
</dbReference>
<name>N8SD56_9GAMM</name>
<comment type="caution">
    <text evidence="1">The sequence shown here is derived from an EMBL/GenBank/DDBJ whole genome shotgun (WGS) entry which is preliminary data.</text>
</comment>
<dbReference type="HOGENOM" id="CLU_766786_0_0_6"/>
<organism evidence="1 2">
    <name type="scientific">Acinetobacter seifertii</name>
    <dbReference type="NCBI Taxonomy" id="1530123"/>
    <lineage>
        <taxon>Bacteria</taxon>
        <taxon>Pseudomonadati</taxon>
        <taxon>Pseudomonadota</taxon>
        <taxon>Gammaproteobacteria</taxon>
        <taxon>Moraxellales</taxon>
        <taxon>Moraxellaceae</taxon>
        <taxon>Acinetobacter</taxon>
        <taxon>Acinetobacter calcoaceticus/baumannii complex</taxon>
    </lineage>
</organism>
<dbReference type="PATRIC" id="fig|520709.3.peg.973"/>
<dbReference type="EMBL" id="APOO01000011">
    <property type="protein sequence ID" value="ENU44332.1"/>
    <property type="molecule type" value="Genomic_DNA"/>
</dbReference>
<reference evidence="2" key="1">
    <citation type="submission" date="2013-02" db="EMBL/GenBank/DDBJ databases">
        <title>The Genome Sequence of Acinetobacter sp. NIPH 973.</title>
        <authorList>
            <consortium name="The Broad Institute Genome Sequencing Platform"/>
            <consortium name="The Broad Institute Genome Sequencing Center for Infectious Disease"/>
            <person name="Cerqueira G."/>
            <person name="Feldgarden M."/>
            <person name="Courvalin P."/>
            <person name="Perichon B."/>
            <person name="Grillot-Courvalin C."/>
            <person name="Clermont D."/>
            <person name="Rocha E."/>
            <person name="Yoon E.-J."/>
            <person name="Nemec A."/>
            <person name="Walker B."/>
            <person name="Young S.K."/>
            <person name="Zeng Q."/>
            <person name="Gargeya S."/>
            <person name="Fitzgerald M."/>
            <person name="Haas B."/>
            <person name="Abouelleil A."/>
            <person name="Alvarado L."/>
            <person name="Arachchi H.M."/>
            <person name="Berlin A.M."/>
            <person name="Chapman S.B."/>
            <person name="Dewar J."/>
            <person name="Goldberg J."/>
            <person name="Griggs A."/>
            <person name="Gujja S."/>
            <person name="Hansen M."/>
            <person name="Howarth C."/>
            <person name="Imamovic A."/>
            <person name="Larimer J."/>
            <person name="McCowan C."/>
            <person name="Murphy C."/>
            <person name="Neiman D."/>
            <person name="Pearson M."/>
            <person name="Priest M."/>
            <person name="Roberts A."/>
            <person name="Saif S."/>
            <person name="Shea T."/>
            <person name="Sisk P."/>
            <person name="Sykes S."/>
            <person name="Wortman J."/>
            <person name="Nusbaum C."/>
            <person name="Birren B."/>
        </authorList>
    </citation>
    <scope>NUCLEOTIDE SEQUENCE [LARGE SCALE GENOMIC DNA]</scope>
    <source>
        <strain evidence="2">NIPH 973</strain>
    </source>
</reference>
<reference evidence="1 2" key="2">
    <citation type="journal article" date="2015" name="Int. J. Syst. Evol. Microbiol.">
        <title>Acinetobacter seifertii sp. nov., a member of the Acinetobacter calcoaceticus-Acinetobacter baumannii complex isolated from human clinical specimens.</title>
        <authorList>
            <person name="Nemec A."/>
            <person name="Krizova L."/>
            <person name="Maixnerova M."/>
            <person name="Sedo O."/>
            <person name="Brisse S."/>
            <person name="Higgins P.G."/>
        </authorList>
    </citation>
    <scope>NUCLEOTIDE SEQUENCE [LARGE SCALE GENOMIC DNA]</scope>
    <source>
        <strain evidence="1 2">NIPH 973</strain>
    </source>
</reference>
<sequence>MSITPEERNIKAKQYVEDLYSNINHLTIDDFSSHPLFEQADSILQNVVHAKITAKGFRGIVLTAIVGKHLNSSYDFLNKFYDCSPRAIFENGIFLALRDLKIPSGKSDPLNVAKNTNVLNADWAEGKRPQRAAEAVVNYLHLLDNHFSQKDNYNFLVNFFMFRLKELADLYASSVVTTITTDTESQQELAIKLWSFVSQAVEGGTIPQFFIGTLLETIYLYDPNTIVSGTKESVSGTNTTSQKPGDIVITKNDVISNIFEVTLKVVDTKRLSDSYDVLAEQGYLDTPITFLCRIPQDTSLLSEVTYSPKMVSGFTKEQAHLFNFVDIESFICSQIAVLNKAQITYLLANLTEFISEYDRPLKTREIWNAHFPTEVINNQ</sequence>
<dbReference type="RefSeq" id="WP_004706641.1">
    <property type="nucleotide sequence ID" value="NZ_KB851208.1"/>
</dbReference>
<gene>
    <name evidence="1" type="ORF">F985_00995</name>
</gene>
<evidence type="ECO:0000313" key="1">
    <source>
        <dbReference type="EMBL" id="ENU44332.1"/>
    </source>
</evidence>
<evidence type="ECO:0008006" key="3">
    <source>
        <dbReference type="Google" id="ProtNLM"/>
    </source>
</evidence>
<protein>
    <recommendedName>
        <fullName evidence="3">Restriction endonuclease</fullName>
    </recommendedName>
</protein>
<dbReference type="OrthoDB" id="7054049at2"/>
<proteinExistence type="predicted"/>
<accession>N8SD56</accession>
<dbReference type="AlphaFoldDB" id="N8SD56"/>